<name>A0A2S7SUT7_9BACT</name>
<dbReference type="NCBIfam" id="NF007113">
    <property type="entry name" value="PRK09562.1"/>
    <property type="match status" value="1"/>
</dbReference>
<dbReference type="GO" id="GO:0046047">
    <property type="term" value="P:TTP catabolic process"/>
    <property type="evidence" value="ECO:0007669"/>
    <property type="project" value="TreeGrafter"/>
</dbReference>
<dbReference type="GO" id="GO:0047693">
    <property type="term" value="F:ATP diphosphatase activity"/>
    <property type="evidence" value="ECO:0007669"/>
    <property type="project" value="UniProtKB-EC"/>
</dbReference>
<evidence type="ECO:0000313" key="7">
    <source>
        <dbReference type="Proteomes" id="UP000239872"/>
    </source>
</evidence>
<dbReference type="InterPro" id="IPR048015">
    <property type="entry name" value="NTP-PPase_MazG-like_N"/>
</dbReference>
<dbReference type="OrthoDB" id="9808939at2"/>
<proteinExistence type="inferred from homology"/>
<sequence length="256" mass="29929">MEYSKSLVRLRSILDELREQCPWDKKQTLHTLRPQTIEEIYELSDTLVNEDWNGIKEELGDLLLHIVFYSKIGAEQGKFTLDDVIEGVCNKLVNRHPHIYSNVKVDDEEQVKQNWEKIKQKEGKKSILSGIPPSMPALVKALRLQEKTKTVGFEWENTGQVKDKVEEEMQELYEAVEAGNQDEVEAEMGDVFFALINYARFVKVDPELALERTNKKFIRRFKRVEEMAAEEGKTLHDMTLWEMDALWNKVKAEDRK</sequence>
<accession>A0A2S7SUT7</accession>
<gene>
    <name evidence="6" type="ORF">CJD36_010440</name>
</gene>
<feature type="domain" description="NTP pyrophosphohydrolase MazG-like" evidence="5">
    <location>
        <begin position="163"/>
        <end position="224"/>
    </location>
</feature>
<dbReference type="InterPro" id="IPR011551">
    <property type="entry name" value="NTP_PyrPHydrolase_MazG"/>
</dbReference>
<dbReference type="GO" id="GO:0046076">
    <property type="term" value="P:dTTP catabolic process"/>
    <property type="evidence" value="ECO:0007669"/>
    <property type="project" value="TreeGrafter"/>
</dbReference>
<dbReference type="Pfam" id="PF03819">
    <property type="entry name" value="MazG"/>
    <property type="match status" value="2"/>
</dbReference>
<dbReference type="CDD" id="cd11528">
    <property type="entry name" value="NTP-PPase_MazG_Nterm"/>
    <property type="match status" value="1"/>
</dbReference>
<feature type="domain" description="NTP pyrophosphohydrolase MazG-like" evidence="5">
    <location>
        <begin position="27"/>
        <end position="99"/>
    </location>
</feature>
<evidence type="ECO:0000256" key="4">
    <source>
        <dbReference type="ARBA" id="ARBA00074799"/>
    </source>
</evidence>
<dbReference type="EC" id="3.6.1.8" evidence="3"/>
<dbReference type="CDD" id="cd11529">
    <property type="entry name" value="NTP-PPase_MazG_Cterm"/>
    <property type="match status" value="1"/>
</dbReference>
<dbReference type="GO" id="GO:0046061">
    <property type="term" value="P:dATP catabolic process"/>
    <property type="evidence" value="ECO:0007669"/>
    <property type="project" value="TreeGrafter"/>
</dbReference>
<dbReference type="GO" id="GO:0006950">
    <property type="term" value="P:response to stress"/>
    <property type="evidence" value="ECO:0007669"/>
    <property type="project" value="UniProtKB-ARBA"/>
</dbReference>
<keyword evidence="7" id="KW-1185">Reference proteome</keyword>
<keyword evidence="6" id="KW-0378">Hydrolase</keyword>
<evidence type="ECO:0000256" key="3">
    <source>
        <dbReference type="ARBA" id="ARBA00066372"/>
    </source>
</evidence>
<dbReference type="AlphaFoldDB" id="A0A2S7SUT7"/>
<evidence type="ECO:0000256" key="2">
    <source>
        <dbReference type="ARBA" id="ARBA00061115"/>
    </source>
</evidence>
<dbReference type="GO" id="GO:0006203">
    <property type="term" value="P:dGTP catabolic process"/>
    <property type="evidence" value="ECO:0007669"/>
    <property type="project" value="TreeGrafter"/>
</dbReference>
<dbReference type="FunFam" id="1.10.287.1080:FF:000003">
    <property type="entry name" value="Nucleoside triphosphate pyrophosphohydrolase"/>
    <property type="match status" value="1"/>
</dbReference>
<dbReference type="PANTHER" id="PTHR30522">
    <property type="entry name" value="NUCLEOSIDE TRIPHOSPHATE PYROPHOSPHOHYDROLASE"/>
    <property type="match status" value="1"/>
</dbReference>
<dbReference type="Proteomes" id="UP000239872">
    <property type="component" value="Unassembled WGS sequence"/>
</dbReference>
<reference evidence="6 7" key="1">
    <citation type="submission" date="2018-01" db="EMBL/GenBank/DDBJ databases">
        <title>A novel member of the phylum Bacteroidetes isolated from glacier ice.</title>
        <authorList>
            <person name="Liu Q."/>
            <person name="Xin Y.-H."/>
        </authorList>
    </citation>
    <scope>NUCLEOTIDE SEQUENCE [LARGE SCALE GENOMIC DNA]</scope>
    <source>
        <strain evidence="6 7">RB1R16</strain>
    </source>
</reference>
<evidence type="ECO:0000256" key="1">
    <source>
        <dbReference type="ARBA" id="ARBA00052141"/>
    </source>
</evidence>
<dbReference type="Gene3D" id="1.10.287.1080">
    <property type="entry name" value="MazG-like"/>
    <property type="match status" value="2"/>
</dbReference>
<dbReference type="RefSeq" id="WP_105039115.1">
    <property type="nucleotide sequence ID" value="NZ_PPSL01000003.1"/>
</dbReference>
<dbReference type="PANTHER" id="PTHR30522:SF0">
    <property type="entry name" value="NUCLEOSIDE TRIPHOSPHATE PYROPHOSPHOHYDROLASE"/>
    <property type="match status" value="1"/>
</dbReference>
<evidence type="ECO:0000259" key="5">
    <source>
        <dbReference type="Pfam" id="PF03819"/>
    </source>
</evidence>
<dbReference type="SUPFAM" id="SSF101386">
    <property type="entry name" value="all-alpha NTP pyrophosphatases"/>
    <property type="match status" value="2"/>
</dbReference>
<dbReference type="InterPro" id="IPR004518">
    <property type="entry name" value="MazG-like_dom"/>
</dbReference>
<dbReference type="GO" id="GO:0046081">
    <property type="term" value="P:dUTP catabolic process"/>
    <property type="evidence" value="ECO:0007669"/>
    <property type="project" value="TreeGrafter"/>
</dbReference>
<dbReference type="GO" id="GO:0046052">
    <property type="term" value="P:UTP catabolic process"/>
    <property type="evidence" value="ECO:0007669"/>
    <property type="project" value="TreeGrafter"/>
</dbReference>
<evidence type="ECO:0000313" key="6">
    <source>
        <dbReference type="EMBL" id="PQJ10387.1"/>
    </source>
</evidence>
<comment type="similarity">
    <text evidence="2">Belongs to the nucleoside triphosphate pyrophosphohydrolase family.</text>
</comment>
<dbReference type="EMBL" id="PPSL01000003">
    <property type="protein sequence ID" value="PQJ10387.1"/>
    <property type="molecule type" value="Genomic_DNA"/>
</dbReference>
<dbReference type="InterPro" id="IPR048011">
    <property type="entry name" value="NTP-PPase_MazG-like_C"/>
</dbReference>
<dbReference type="NCBIfam" id="TIGR00444">
    <property type="entry name" value="mazG"/>
    <property type="match status" value="1"/>
</dbReference>
<comment type="catalytic activity">
    <reaction evidence="1">
        <text>ATP + H2O = AMP + diphosphate + H(+)</text>
        <dbReference type="Rhea" id="RHEA:14245"/>
        <dbReference type="ChEBI" id="CHEBI:15377"/>
        <dbReference type="ChEBI" id="CHEBI:15378"/>
        <dbReference type="ChEBI" id="CHEBI:30616"/>
        <dbReference type="ChEBI" id="CHEBI:33019"/>
        <dbReference type="ChEBI" id="CHEBI:456215"/>
        <dbReference type="EC" id="3.6.1.8"/>
    </reaction>
</comment>
<protein>
    <recommendedName>
        <fullName evidence="4">Nucleoside triphosphate pyrophosphohydrolase</fullName>
        <ecNumber evidence="3">3.6.1.8</ecNumber>
    </recommendedName>
</protein>
<comment type="caution">
    <text evidence="6">The sequence shown here is derived from an EMBL/GenBank/DDBJ whole genome shotgun (WGS) entry which is preliminary data.</text>
</comment>
<organism evidence="6 7">
    <name type="scientific">Flavipsychrobacter stenotrophus</name>
    <dbReference type="NCBI Taxonomy" id="2077091"/>
    <lineage>
        <taxon>Bacteria</taxon>
        <taxon>Pseudomonadati</taxon>
        <taxon>Bacteroidota</taxon>
        <taxon>Chitinophagia</taxon>
        <taxon>Chitinophagales</taxon>
        <taxon>Chitinophagaceae</taxon>
        <taxon>Flavipsychrobacter</taxon>
    </lineage>
</organism>
<dbReference type="FunFam" id="1.10.287.1080:FF:000001">
    <property type="entry name" value="Nucleoside triphosphate pyrophosphohydrolase"/>
    <property type="match status" value="1"/>
</dbReference>